<feature type="signal peptide" evidence="2">
    <location>
        <begin position="1"/>
        <end position="21"/>
    </location>
</feature>
<reference evidence="4 5" key="1">
    <citation type="submission" date="2020-06" db="EMBL/GenBank/DDBJ databases">
        <title>Dyadobacter sandarakinus sp. nov., isolated from the soil of the Arctic Yellow River Station.</title>
        <authorList>
            <person name="Zhang Y."/>
            <person name="Peng F."/>
        </authorList>
    </citation>
    <scope>NUCLEOTIDE SEQUENCE [LARGE SCALE GENOMIC DNA]</scope>
    <source>
        <strain evidence="4 5">Q3-56</strain>
    </source>
</reference>
<dbReference type="InterPro" id="IPR027385">
    <property type="entry name" value="Beta-barrel_OMP"/>
</dbReference>
<organism evidence="4 5">
    <name type="scientific">Dyadobacter sandarakinus</name>
    <dbReference type="NCBI Taxonomy" id="2747268"/>
    <lineage>
        <taxon>Bacteria</taxon>
        <taxon>Pseudomonadati</taxon>
        <taxon>Bacteroidota</taxon>
        <taxon>Cytophagia</taxon>
        <taxon>Cytophagales</taxon>
        <taxon>Spirosomataceae</taxon>
        <taxon>Dyadobacter</taxon>
    </lineage>
</organism>
<feature type="chain" id="PRO_5046798256" evidence="2">
    <location>
        <begin position="22"/>
        <end position="228"/>
    </location>
</feature>
<accession>A0ABX7I1P8</accession>
<sequence>MMKQLFLFVLAHIGLAAMAQAQDTRSFRKFGIGVYGGPQISGKIYTSDHLSAISGLTAGLDLRYALSKEPEGFSLHLQPGFNTFRQSREEDGNGMYYFRYDWKWQAIHVPLLIRYTISSGRVRPFAEIGPMLRIRTAMSMRGKREFCGFAGCSDIDIREDLQSGTSKDAIGLTAGAGVEVDVWKVTIPVSIRIQEGFGTTATREPAIDGISHSQLKTRTLQVSAGISF</sequence>
<evidence type="ECO:0000256" key="2">
    <source>
        <dbReference type="SAM" id="SignalP"/>
    </source>
</evidence>
<name>A0ABX7I1P8_9BACT</name>
<dbReference type="RefSeq" id="WP_204660618.1">
    <property type="nucleotide sequence ID" value="NZ_CP056775.1"/>
</dbReference>
<keyword evidence="1 2" id="KW-0732">Signal</keyword>
<protein>
    <submittedName>
        <fullName evidence="4">Outer membrane beta-barrel protein</fullName>
    </submittedName>
</protein>
<evidence type="ECO:0000256" key="1">
    <source>
        <dbReference type="ARBA" id="ARBA00022729"/>
    </source>
</evidence>
<gene>
    <name evidence="4" type="ORF">HWI92_02440</name>
</gene>
<evidence type="ECO:0000313" key="4">
    <source>
        <dbReference type="EMBL" id="QRQ99854.1"/>
    </source>
</evidence>
<keyword evidence="5" id="KW-1185">Reference proteome</keyword>
<dbReference type="Pfam" id="PF13505">
    <property type="entry name" value="OMP_b-brl"/>
    <property type="match status" value="1"/>
</dbReference>
<evidence type="ECO:0000259" key="3">
    <source>
        <dbReference type="Pfam" id="PF13505"/>
    </source>
</evidence>
<dbReference type="Proteomes" id="UP000612680">
    <property type="component" value="Chromosome"/>
</dbReference>
<proteinExistence type="predicted"/>
<dbReference type="EMBL" id="CP056775">
    <property type="protein sequence ID" value="QRQ99854.1"/>
    <property type="molecule type" value="Genomic_DNA"/>
</dbReference>
<evidence type="ECO:0000313" key="5">
    <source>
        <dbReference type="Proteomes" id="UP000612680"/>
    </source>
</evidence>
<feature type="domain" description="Outer membrane protein beta-barrel" evidence="3">
    <location>
        <begin position="10"/>
        <end position="228"/>
    </location>
</feature>